<accession>A0A1N7S6D6</accession>
<reference evidence="2 3" key="1">
    <citation type="submission" date="2016-12" db="EMBL/GenBank/DDBJ databases">
        <authorList>
            <person name="Song W.-J."/>
            <person name="Kurnit D.M."/>
        </authorList>
    </citation>
    <scope>NUCLEOTIDE SEQUENCE [LARGE SCALE GENOMIC DNA]</scope>
    <source>
        <strain evidence="2 3">STM7296</strain>
    </source>
</reference>
<name>A0A1N7S6D6_9BURK</name>
<evidence type="ECO:0000313" key="2">
    <source>
        <dbReference type="EMBL" id="SIT42961.1"/>
    </source>
</evidence>
<dbReference type="AlphaFoldDB" id="A0A1N7S6D6"/>
<dbReference type="Proteomes" id="UP000187012">
    <property type="component" value="Unassembled WGS sequence"/>
</dbReference>
<proteinExistence type="predicted"/>
<gene>
    <name evidence="2" type="ORF">BN2475_400009</name>
</gene>
<feature type="compositionally biased region" description="Basic and acidic residues" evidence="1">
    <location>
        <begin position="283"/>
        <end position="296"/>
    </location>
</feature>
<feature type="region of interest" description="Disordered" evidence="1">
    <location>
        <begin position="280"/>
        <end position="304"/>
    </location>
</feature>
<evidence type="ECO:0000256" key="1">
    <source>
        <dbReference type="SAM" id="MobiDB-lite"/>
    </source>
</evidence>
<dbReference type="EMBL" id="CYGX02000040">
    <property type="protein sequence ID" value="SIT42961.1"/>
    <property type="molecule type" value="Genomic_DNA"/>
</dbReference>
<organism evidence="2 3">
    <name type="scientific">Paraburkholderia ribeironis</name>
    <dbReference type="NCBI Taxonomy" id="1247936"/>
    <lineage>
        <taxon>Bacteria</taxon>
        <taxon>Pseudomonadati</taxon>
        <taxon>Pseudomonadota</taxon>
        <taxon>Betaproteobacteria</taxon>
        <taxon>Burkholderiales</taxon>
        <taxon>Burkholderiaceae</taxon>
        <taxon>Paraburkholderia</taxon>
    </lineage>
</organism>
<keyword evidence="3" id="KW-1185">Reference proteome</keyword>
<protein>
    <submittedName>
        <fullName evidence="2">Uncharacterized protein</fullName>
    </submittedName>
</protein>
<evidence type="ECO:0000313" key="3">
    <source>
        <dbReference type="Proteomes" id="UP000187012"/>
    </source>
</evidence>
<sequence length="304" mass="34137">MAERFTPLLFRSGERLWAARIGRSPSVQRWIGRSLVFDPRAQQHEKLAQPLRMRRPRRRGDEIGVGDRGVDRDVGILAARQFHFGRTGRVGRNALAADHVGGGQQLRRVADGGDRLARFGELAHHVDHFGIEPQILRCAAAGDRQRVVLARIDVVERCIEREMMSGLFGVGLVAFKIVDRGLDALARFLVRTDRVDHMANGLQRLKRHHGFVVFGEVAGQEQNLFCRHRMPPVDQRNTARTLTFIDAHRCIIDARPVYRIAFDRSATAHAIDTLAIPLTEAPQEPRAHDAAPDERTASCTPTRA</sequence>
<dbReference type="STRING" id="1247936.BN2475_400009"/>